<reference evidence="1 2" key="1">
    <citation type="journal article" date="2006" name="PLoS Genet.">
        <title>The complete genome sequence and comparative genome analysis of the high pathogenicity Yersinia enterocolitica strain 8081.</title>
        <authorList>
            <person name="Thomson N.R."/>
            <person name="Howard S."/>
            <person name="Wren B.W."/>
            <person name="Holden M.T.G."/>
            <person name="Crossman L."/>
            <person name="Challis G.L."/>
            <person name="Churcher C."/>
            <person name="Mungall K."/>
            <person name="Brooks K."/>
            <person name="Chillingworth T."/>
            <person name="Feltwell T."/>
            <person name="Abdellah Z."/>
            <person name="Hauser H."/>
            <person name="Jagels K."/>
            <person name="Maddison M."/>
            <person name="Moule S."/>
            <person name="Sanders M."/>
            <person name="Whitehead S."/>
            <person name="Quail M.A."/>
            <person name="Dougan G."/>
            <person name="Parkhill J."/>
            <person name="Prentice M.B."/>
        </authorList>
    </citation>
    <scope>NUCLEOTIDE SEQUENCE [LARGE SCALE GENOMIC DNA]</scope>
    <source>
        <strain evidence="2">NCTC 13174 / 8081</strain>
    </source>
</reference>
<dbReference type="HOGENOM" id="CLU_658298_0_0_6"/>
<sequence length="396" mass="45944">MLVSSVGYHMDFFEKTNADKNSIGFTYQDYVALKHALELKPGENIGIEVYDDLHLENIEGQKTFIQVKHSINKSNITNKDIDLWKTLYNWSEAIKIIDDKDISLIFYTNKGITLESGLVQLLASDTKNIQKIKDEIKIIFQEHKNHNDDLYKYISTINALPEGISKLLFNSISFQHGEDRIIEQIKTLLKTFAIPEDKISDVFHNISGAFFEYKYTLVKNHTKINISYDDLRNKLAVDRIIQISRNCINNFDQYYEFESAYPTNVESKISYKQLQDLDLNVDAIVKYINEMAKTDAFIQELQSIGDLTAHEEKLIYQKAFDEWQSQHLTAYMRTCYTEINEEHQNIALSVYAGLAVKCDILLENNKLPRSMATGTFLLLSDKPTIGWLQHWESIYK</sequence>
<dbReference type="OrthoDB" id="2786695at2"/>
<dbReference type="eggNOG" id="ENOG5031F66">
    <property type="taxonomic scope" value="Bacteria"/>
</dbReference>
<evidence type="ECO:0008006" key="3">
    <source>
        <dbReference type="Google" id="ProtNLM"/>
    </source>
</evidence>
<name>A1JKH8_YERE8</name>
<dbReference type="KEGG" id="yen:YE0992"/>
<dbReference type="EMBL" id="AM286415">
    <property type="protein sequence ID" value="CAL11090.1"/>
    <property type="molecule type" value="Genomic_DNA"/>
</dbReference>
<proteinExistence type="predicted"/>
<dbReference type="PATRIC" id="fig|393305.7.peg.1087"/>
<dbReference type="AlphaFoldDB" id="A1JKH8"/>
<accession>A1JKH8</accession>
<protein>
    <recommendedName>
        <fullName evidence="3">CD-NTase associated protein 4-like DNA endonuclease domain-containing protein</fullName>
    </recommendedName>
</protein>
<evidence type="ECO:0000313" key="2">
    <source>
        <dbReference type="Proteomes" id="UP000000642"/>
    </source>
</evidence>
<gene>
    <name evidence="1" type="ordered locus">YE0992</name>
</gene>
<evidence type="ECO:0000313" key="1">
    <source>
        <dbReference type="EMBL" id="CAL11090.1"/>
    </source>
</evidence>
<dbReference type="Proteomes" id="UP000000642">
    <property type="component" value="Chromosome"/>
</dbReference>
<organism evidence="1 2">
    <name type="scientific">Yersinia enterocolitica serotype O:8 / biotype 1B (strain NCTC 13174 / 8081)</name>
    <dbReference type="NCBI Taxonomy" id="393305"/>
    <lineage>
        <taxon>Bacteria</taxon>
        <taxon>Pseudomonadati</taxon>
        <taxon>Pseudomonadota</taxon>
        <taxon>Gammaproteobacteria</taxon>
        <taxon>Enterobacterales</taxon>
        <taxon>Yersiniaceae</taxon>
        <taxon>Yersinia</taxon>
    </lineage>
</organism>